<proteinExistence type="predicted"/>
<dbReference type="EMBL" id="CAJVPL010000692">
    <property type="protein sequence ID" value="CAG8521778.1"/>
    <property type="molecule type" value="Genomic_DNA"/>
</dbReference>
<protein>
    <submittedName>
        <fullName evidence="1">3559_t:CDS:1</fullName>
    </submittedName>
</protein>
<dbReference type="AlphaFoldDB" id="A0A9N9FB71"/>
<keyword evidence="2" id="KW-1185">Reference proteome</keyword>
<accession>A0A9N9FB71</accession>
<feature type="non-terminal residue" evidence="1">
    <location>
        <position position="348"/>
    </location>
</feature>
<reference evidence="1" key="1">
    <citation type="submission" date="2021-06" db="EMBL/GenBank/DDBJ databases">
        <authorList>
            <person name="Kallberg Y."/>
            <person name="Tangrot J."/>
            <person name="Rosling A."/>
        </authorList>
    </citation>
    <scope>NUCLEOTIDE SEQUENCE</scope>
    <source>
        <strain evidence="1">MT106</strain>
    </source>
</reference>
<evidence type="ECO:0000313" key="1">
    <source>
        <dbReference type="EMBL" id="CAG8521778.1"/>
    </source>
</evidence>
<name>A0A9N9FB71_9GLOM</name>
<organism evidence="1 2">
    <name type="scientific">Ambispora gerdemannii</name>
    <dbReference type="NCBI Taxonomy" id="144530"/>
    <lineage>
        <taxon>Eukaryota</taxon>
        <taxon>Fungi</taxon>
        <taxon>Fungi incertae sedis</taxon>
        <taxon>Mucoromycota</taxon>
        <taxon>Glomeromycotina</taxon>
        <taxon>Glomeromycetes</taxon>
        <taxon>Archaeosporales</taxon>
        <taxon>Ambisporaceae</taxon>
        <taxon>Ambispora</taxon>
    </lineage>
</organism>
<dbReference type="Proteomes" id="UP000789831">
    <property type="component" value="Unassembled WGS sequence"/>
</dbReference>
<evidence type="ECO:0000313" key="2">
    <source>
        <dbReference type="Proteomes" id="UP000789831"/>
    </source>
</evidence>
<sequence length="348" mass="38492">TDETDKTDGADSKDLCFLYLTCLRMEPRYEKALGIPYEESLKRAENDGANTRKFKEKSKYLMDFSGLGIARKSQLMSPQLRLFLPNSSAEQQLFVLVSSSLDFSSHLASSSAAVLAGLISVSRREFFTFGLGFFKLSVTFWLEAFVSGGYGLVGAVGFPGYHRAVPQNGQFPIGNATTYDLNTRCNIIVLMFLFAVVGEGSVWERSKDSEGKDLSDGRCLKVTKLFQASTAVYLDKLQKSVTRIPGQSPDQDPFSLPGQFSDQTPPIKLSRSESSPAPLNLVQYGLVNNTACRASSQDMSSRVVFSRIVSSQDIFAGVFTGYLHRISSQNIFAKYLRRMFSTKCTISE</sequence>
<gene>
    <name evidence="1" type="ORF">AGERDE_LOCUS5274</name>
</gene>
<comment type="caution">
    <text evidence="1">The sequence shown here is derived from an EMBL/GenBank/DDBJ whole genome shotgun (WGS) entry which is preliminary data.</text>
</comment>